<dbReference type="InterPro" id="IPR009197">
    <property type="entry name" value="MlrC"/>
</dbReference>
<proteinExistence type="inferred from homology"/>
<organism evidence="5 6">
    <name type="scientific">Trinickia dabaoshanensis</name>
    <dbReference type="NCBI Taxonomy" id="564714"/>
    <lineage>
        <taxon>Bacteria</taxon>
        <taxon>Pseudomonadati</taxon>
        <taxon>Pseudomonadota</taxon>
        <taxon>Betaproteobacteria</taxon>
        <taxon>Burkholderiales</taxon>
        <taxon>Burkholderiaceae</taxon>
        <taxon>Trinickia</taxon>
    </lineage>
</organism>
<dbReference type="Proteomes" id="UP000235616">
    <property type="component" value="Unassembled WGS sequence"/>
</dbReference>
<comment type="similarity">
    <text evidence="1">Belongs to the peptidase M81 family.</text>
</comment>
<reference evidence="5 6" key="1">
    <citation type="submission" date="2018-01" db="EMBL/GenBank/DDBJ databases">
        <title>Whole genome analyses suggest that Burkholderia sensu lato contains two further novel genera in the rhizoxinica-symbiotica group Mycetohabitans gen. nov., and Trinickia gen. nov.: implications for the evolution of diazotrophy and nodulation in the Burkholderiaceae.</title>
        <authorList>
            <person name="Estrada-de los Santos P."/>
            <person name="Palmer M."/>
            <person name="Chavez-Ramirez B."/>
            <person name="Beukes C."/>
            <person name="Steenkamp E.T."/>
            <person name="Hirsch A.M."/>
            <person name="Manyaka P."/>
            <person name="Maluk M."/>
            <person name="Lafos M."/>
            <person name="Crook M."/>
            <person name="Gross E."/>
            <person name="Simon M.F."/>
            <person name="Bueno dos Reis Junior F."/>
            <person name="Poole P.S."/>
            <person name="Venter S.N."/>
            <person name="James E.K."/>
        </authorList>
    </citation>
    <scope>NUCLEOTIDE SEQUENCE [LARGE SCALE GENOMIC DNA]</scope>
    <source>
        <strain evidence="5 6">GIMN1.004</strain>
    </source>
</reference>
<evidence type="ECO:0000256" key="2">
    <source>
        <dbReference type="SAM" id="MobiDB-lite"/>
    </source>
</evidence>
<dbReference type="InterPro" id="IPR010799">
    <property type="entry name" value="MlrC_C"/>
</dbReference>
<comment type="caution">
    <text evidence="5">The sequence shown here is derived from an EMBL/GenBank/DDBJ whole genome shotgun (WGS) entry which is preliminary data.</text>
</comment>
<feature type="domain" description="Microcystin LR degradation protein MlrC C-terminal" evidence="3">
    <location>
        <begin position="301"/>
        <end position="473"/>
    </location>
</feature>
<sequence length="502" mass="54134">MKIYIAGFQHETNTFVETPAGYEAFNEAFGPVRRGEAVNQLISLNVPIGGFLSAIKETDHEIIPGVWAVATPSGRVTKDAYERIVGEILDGIRHAEADAVYLDLHGAMVAEHFDDGEGELLRRVREIVGPAIPVIASLDLHANVTQCMLEQSDGLVAYRTYPHVDMAEAGRRAARLLYSRIDAGGQWRKYARRVPFLIPINAMCTDAEPSRGLYAQLESLEHGAVASLSFTPGFPAADFPECGPLVFGYGTDADELSRVVDALHERVVSNERDWSIAFLSADEAVVESMRLSQEADRPVIIADTQDNPGAGAASNATDLLRALVMHGAQRAAVGLFWDPDAVEIAHRAGTGASVELALGTASGNPFSGRFVVEALSTGRCECDGPMLKGVTVELGRTACLRIDDVRVVVTSNRMQIMDRALYRVAGVVPEEMKILVNKSSVHFRADFEPIAQAVLIAKSDGSMAADPADLPWTALGDGMRVSPGGPRFERGKRHGDATNRCA</sequence>
<dbReference type="AlphaFoldDB" id="A0A2N7VCN8"/>
<evidence type="ECO:0000313" key="6">
    <source>
        <dbReference type="Proteomes" id="UP000235616"/>
    </source>
</evidence>
<gene>
    <name evidence="5" type="ORF">C0Z18_29645</name>
</gene>
<keyword evidence="1" id="KW-0479">Metal-binding</keyword>
<feature type="region of interest" description="Disordered" evidence="2">
    <location>
        <begin position="483"/>
        <end position="502"/>
    </location>
</feature>
<comment type="cofactor">
    <cofactor evidence="1">
        <name>Zn(2+)</name>
        <dbReference type="ChEBI" id="CHEBI:29105"/>
    </cofactor>
    <text evidence="1">Binds 1 zinc ion per subunit.</text>
</comment>
<evidence type="ECO:0000259" key="3">
    <source>
        <dbReference type="Pfam" id="PF07171"/>
    </source>
</evidence>
<dbReference type="Pfam" id="PF07364">
    <property type="entry name" value="DUF1485"/>
    <property type="match status" value="1"/>
</dbReference>
<dbReference type="GO" id="GO:0046872">
    <property type="term" value="F:metal ion binding"/>
    <property type="evidence" value="ECO:0007669"/>
    <property type="project" value="UniProtKB-KW"/>
</dbReference>
<evidence type="ECO:0000259" key="4">
    <source>
        <dbReference type="Pfam" id="PF07364"/>
    </source>
</evidence>
<keyword evidence="1" id="KW-0645">Protease</keyword>
<keyword evidence="1" id="KW-0378">Hydrolase</keyword>
<protein>
    <recommendedName>
        <fullName evidence="1">Microcystinase C</fullName>
        <shortName evidence="1">MlrC</shortName>
    </recommendedName>
</protein>
<dbReference type="GO" id="GO:0006508">
    <property type="term" value="P:proteolysis"/>
    <property type="evidence" value="ECO:0007669"/>
    <property type="project" value="UniProtKB-KW"/>
</dbReference>
<dbReference type="InterPro" id="IPR015995">
    <property type="entry name" value="MlrC_N"/>
</dbReference>
<dbReference type="OrthoDB" id="5288421at2"/>
<dbReference type="GO" id="GO:0008237">
    <property type="term" value="F:metallopeptidase activity"/>
    <property type="evidence" value="ECO:0007669"/>
    <property type="project" value="UniProtKB-KW"/>
</dbReference>
<keyword evidence="6" id="KW-1185">Reference proteome</keyword>
<accession>A0A2N7VCN8</accession>
<evidence type="ECO:0000313" key="5">
    <source>
        <dbReference type="EMBL" id="PMS14916.1"/>
    </source>
</evidence>
<dbReference type="RefSeq" id="WP_102649004.1">
    <property type="nucleotide sequence ID" value="NZ_PNYA01000038.1"/>
</dbReference>
<dbReference type="Pfam" id="PF07171">
    <property type="entry name" value="MlrC_C"/>
    <property type="match status" value="1"/>
</dbReference>
<keyword evidence="1" id="KW-0482">Metalloprotease</keyword>
<dbReference type="PIRSF" id="PIRSF012702">
    <property type="entry name" value="UCP012702"/>
    <property type="match status" value="1"/>
</dbReference>
<comment type="function">
    <text evidence="1">Involved in peptidolytic degradation of cyclic heptapeptide hepatotoxin microcystin (MC).</text>
</comment>
<evidence type="ECO:0000256" key="1">
    <source>
        <dbReference type="PIRNR" id="PIRNR012702"/>
    </source>
</evidence>
<name>A0A2N7VCN8_9BURK</name>
<feature type="domain" description="Microcystin LR degradation protein MlrC N-terminal" evidence="4">
    <location>
        <begin position="2"/>
        <end position="287"/>
    </location>
</feature>
<dbReference type="EMBL" id="PNYA01000038">
    <property type="protein sequence ID" value="PMS14916.1"/>
    <property type="molecule type" value="Genomic_DNA"/>
</dbReference>